<evidence type="ECO:0000256" key="4">
    <source>
        <dbReference type="ARBA" id="ARBA00022840"/>
    </source>
</evidence>
<dbReference type="PANTHER" id="PTHR48013">
    <property type="entry name" value="DUAL SPECIFICITY MITOGEN-ACTIVATED PROTEIN KINASE KINASE 5-RELATED"/>
    <property type="match status" value="1"/>
</dbReference>
<comment type="similarity">
    <text evidence="5">Belongs to the protein kinase superfamily. STE Ser/Thr protein kinase family. MAP kinase kinase subfamily.</text>
</comment>
<evidence type="ECO:0000256" key="7">
    <source>
        <dbReference type="ARBA" id="ARBA00049014"/>
    </source>
</evidence>
<dbReference type="InterPro" id="IPR011009">
    <property type="entry name" value="Kinase-like_dom_sf"/>
</dbReference>
<dbReference type="GO" id="GO:0004708">
    <property type="term" value="F:MAP kinase kinase activity"/>
    <property type="evidence" value="ECO:0007669"/>
    <property type="project" value="UniProtKB-EC"/>
</dbReference>
<dbReference type="SUPFAM" id="SSF56112">
    <property type="entry name" value="Protein kinase-like (PK-like)"/>
    <property type="match status" value="1"/>
</dbReference>
<dbReference type="PROSITE" id="PS00108">
    <property type="entry name" value="PROTEIN_KINASE_ST"/>
    <property type="match status" value="1"/>
</dbReference>
<dbReference type="InterPro" id="IPR008271">
    <property type="entry name" value="Ser/Thr_kinase_AS"/>
</dbReference>
<dbReference type="Gene3D" id="3.10.20.90">
    <property type="entry name" value="Phosphatidylinositol 3-kinase Catalytic Subunit, Chain A, domain 1"/>
    <property type="match status" value="1"/>
</dbReference>
<evidence type="ECO:0000256" key="2">
    <source>
        <dbReference type="ARBA" id="ARBA00022741"/>
    </source>
</evidence>
<keyword evidence="2" id="KW-0547">Nucleotide-binding</keyword>
<evidence type="ECO:0000256" key="8">
    <source>
        <dbReference type="ARBA" id="ARBA00049299"/>
    </source>
</evidence>
<comment type="catalytic activity">
    <reaction evidence="7">
        <text>L-seryl-[protein] + ATP = O-phospho-L-seryl-[protein] + ADP + H(+)</text>
        <dbReference type="Rhea" id="RHEA:17989"/>
        <dbReference type="Rhea" id="RHEA-COMP:9863"/>
        <dbReference type="Rhea" id="RHEA-COMP:11604"/>
        <dbReference type="ChEBI" id="CHEBI:15378"/>
        <dbReference type="ChEBI" id="CHEBI:29999"/>
        <dbReference type="ChEBI" id="CHEBI:30616"/>
        <dbReference type="ChEBI" id="CHEBI:83421"/>
        <dbReference type="ChEBI" id="CHEBI:456216"/>
        <dbReference type="EC" id="2.7.12.2"/>
    </reaction>
</comment>
<keyword evidence="11" id="KW-1185">Reference proteome</keyword>
<comment type="catalytic activity">
    <reaction evidence="9">
        <text>L-tyrosyl-[protein] + ATP = O-phospho-L-tyrosyl-[protein] + ADP + H(+)</text>
        <dbReference type="Rhea" id="RHEA:10596"/>
        <dbReference type="Rhea" id="RHEA-COMP:10136"/>
        <dbReference type="Rhea" id="RHEA-COMP:20101"/>
        <dbReference type="ChEBI" id="CHEBI:15378"/>
        <dbReference type="ChEBI" id="CHEBI:30616"/>
        <dbReference type="ChEBI" id="CHEBI:46858"/>
        <dbReference type="ChEBI" id="CHEBI:61978"/>
        <dbReference type="ChEBI" id="CHEBI:456216"/>
        <dbReference type="EC" id="2.7.12.2"/>
    </reaction>
</comment>
<dbReference type="Gene3D" id="3.30.200.20">
    <property type="entry name" value="Phosphorylase Kinase, domain 1"/>
    <property type="match status" value="1"/>
</dbReference>
<reference evidence="12" key="1">
    <citation type="submission" date="2016-11" db="UniProtKB">
        <authorList>
            <consortium name="WormBaseParasite"/>
        </authorList>
    </citation>
    <scope>IDENTIFICATION</scope>
</reference>
<evidence type="ECO:0000259" key="10">
    <source>
        <dbReference type="PROSITE" id="PS50011"/>
    </source>
</evidence>
<dbReference type="PROSITE" id="PS50011">
    <property type="entry name" value="PROTEIN_KINASE_DOM"/>
    <property type="match status" value="1"/>
</dbReference>
<sequence>MPLQVKVAGGRHDGRLVEVDDVTLMFFDTFMASVSGGAECAFSHFEYEDDEGDRIAVRNDDDLQVMISQAPEIGDVISIWLKSPSNWTGNVHLLMDELNSITPEDLQHLAVLSQGQSLDVRNDRVIAVKCVSIDGSVETQKSIVAEIGILKQCCGSPFIVDFYGAAVIDSELCICLELMDGRSAETYGKLPTGVLFPVCVSVLCGLEFLWTNHVMHRDVKPSNFLLNSKGQVKLSDFGVSKQLDRSVAQSYVGTNAYMAPERIFGGEYRICSDVWSYGLSVAEMAIGRFPLAKAEGQSVDSVIQSILLGHYEETLKAIHLELKEHSDEFMHFVFSCLKKEISERATAEQLVTSAFVQKNLPIDTAAVASFVISRNSC</sequence>
<dbReference type="Pfam" id="PF00564">
    <property type="entry name" value="PB1"/>
    <property type="match status" value="1"/>
</dbReference>
<dbReference type="InterPro" id="IPR000270">
    <property type="entry name" value="PB1_dom"/>
</dbReference>
<dbReference type="PANTHER" id="PTHR48013:SF9">
    <property type="entry name" value="DUAL SPECIFICITY MITOGEN-ACTIVATED PROTEIN KINASE KINASE 5"/>
    <property type="match status" value="1"/>
</dbReference>
<dbReference type="WBParaSite" id="L893_g15619.t1">
    <property type="protein sequence ID" value="L893_g15619.t1"/>
    <property type="gene ID" value="L893_g15619"/>
</dbReference>
<evidence type="ECO:0000256" key="9">
    <source>
        <dbReference type="ARBA" id="ARBA00051693"/>
    </source>
</evidence>
<evidence type="ECO:0000313" key="11">
    <source>
        <dbReference type="Proteomes" id="UP000095287"/>
    </source>
</evidence>
<name>A0A1I7YER2_9BILA</name>
<dbReference type="EC" id="2.7.12.2" evidence="6"/>
<dbReference type="AlphaFoldDB" id="A0A1I7YER2"/>
<keyword evidence="3" id="KW-0418">Kinase</keyword>
<evidence type="ECO:0000313" key="12">
    <source>
        <dbReference type="WBParaSite" id="L893_g15619.t1"/>
    </source>
</evidence>
<keyword evidence="1" id="KW-0808">Transferase</keyword>
<feature type="domain" description="Protein kinase" evidence="10">
    <location>
        <begin position="103"/>
        <end position="356"/>
    </location>
</feature>
<comment type="catalytic activity">
    <reaction evidence="8">
        <text>L-threonyl-[protein] + ATP = O-phospho-L-threonyl-[protein] + ADP + H(+)</text>
        <dbReference type="Rhea" id="RHEA:46608"/>
        <dbReference type="Rhea" id="RHEA-COMP:11060"/>
        <dbReference type="Rhea" id="RHEA-COMP:11605"/>
        <dbReference type="ChEBI" id="CHEBI:15378"/>
        <dbReference type="ChEBI" id="CHEBI:30013"/>
        <dbReference type="ChEBI" id="CHEBI:30616"/>
        <dbReference type="ChEBI" id="CHEBI:61977"/>
        <dbReference type="ChEBI" id="CHEBI:456216"/>
        <dbReference type="EC" id="2.7.12.2"/>
    </reaction>
</comment>
<organism evidence="11 12">
    <name type="scientific">Steinernema glaseri</name>
    <dbReference type="NCBI Taxonomy" id="37863"/>
    <lineage>
        <taxon>Eukaryota</taxon>
        <taxon>Metazoa</taxon>
        <taxon>Ecdysozoa</taxon>
        <taxon>Nematoda</taxon>
        <taxon>Chromadorea</taxon>
        <taxon>Rhabditida</taxon>
        <taxon>Tylenchina</taxon>
        <taxon>Panagrolaimomorpha</taxon>
        <taxon>Strongyloidoidea</taxon>
        <taxon>Steinernematidae</taxon>
        <taxon>Steinernema</taxon>
    </lineage>
</organism>
<dbReference type="SMART" id="SM00220">
    <property type="entry name" value="S_TKc"/>
    <property type="match status" value="1"/>
</dbReference>
<evidence type="ECO:0000256" key="1">
    <source>
        <dbReference type="ARBA" id="ARBA00022679"/>
    </source>
</evidence>
<dbReference type="Gene3D" id="1.10.510.10">
    <property type="entry name" value="Transferase(Phosphotransferase) domain 1"/>
    <property type="match status" value="1"/>
</dbReference>
<evidence type="ECO:0000256" key="6">
    <source>
        <dbReference type="ARBA" id="ARBA00038999"/>
    </source>
</evidence>
<protein>
    <recommendedName>
        <fullName evidence="6">mitogen-activated protein kinase kinase</fullName>
        <ecNumber evidence="6">2.7.12.2</ecNumber>
    </recommendedName>
</protein>
<dbReference type="GO" id="GO:0005524">
    <property type="term" value="F:ATP binding"/>
    <property type="evidence" value="ECO:0007669"/>
    <property type="project" value="UniProtKB-KW"/>
</dbReference>
<dbReference type="Proteomes" id="UP000095287">
    <property type="component" value="Unplaced"/>
</dbReference>
<keyword evidence="4" id="KW-0067">ATP-binding</keyword>
<accession>A0A1I7YER2</accession>
<proteinExistence type="inferred from homology"/>
<evidence type="ECO:0000256" key="3">
    <source>
        <dbReference type="ARBA" id="ARBA00022777"/>
    </source>
</evidence>
<evidence type="ECO:0000256" key="5">
    <source>
        <dbReference type="ARBA" id="ARBA00038035"/>
    </source>
</evidence>
<dbReference type="Pfam" id="PF00069">
    <property type="entry name" value="Pkinase"/>
    <property type="match status" value="1"/>
</dbReference>
<dbReference type="SUPFAM" id="SSF54277">
    <property type="entry name" value="CAD &amp; PB1 domains"/>
    <property type="match status" value="1"/>
</dbReference>
<dbReference type="InterPro" id="IPR000719">
    <property type="entry name" value="Prot_kinase_dom"/>
</dbReference>